<organism evidence="1 2">
    <name type="scientific">Pediococcus stilesii</name>
    <dbReference type="NCBI Taxonomy" id="331679"/>
    <lineage>
        <taxon>Bacteria</taxon>
        <taxon>Bacillati</taxon>
        <taxon>Bacillota</taxon>
        <taxon>Bacilli</taxon>
        <taxon>Lactobacillales</taxon>
        <taxon>Lactobacillaceae</taxon>
        <taxon>Pediococcus</taxon>
    </lineage>
</organism>
<dbReference type="EMBL" id="VBTH01000005">
    <property type="protein sequence ID" value="TLQ04835.1"/>
    <property type="molecule type" value="Genomic_DNA"/>
</dbReference>
<name>A0A5R9BWF9_9LACO</name>
<dbReference type="AlphaFoldDB" id="A0A5R9BWF9"/>
<dbReference type="RefSeq" id="WP_138474123.1">
    <property type="nucleotide sequence ID" value="NZ_VBTH01000005.1"/>
</dbReference>
<evidence type="ECO:0000313" key="2">
    <source>
        <dbReference type="Proteomes" id="UP000305541"/>
    </source>
</evidence>
<accession>A0A5R9BWF9</accession>
<sequence length="276" mass="31826">MRTFTSQSIFEYLQNLVWIYIVGKDNYYDSLQIGKEGGHFTIRFNANHTIDTLSFTDNGSHDSGYNYWSYSDEHQQLLIYSSNHEVRLRLSPPKALNDNTKVLDIINSNDRFITFDGIQEKVICNPLLSGKRMAYLLGHSANSIAIPKLQRNNFNIRLVKSSNSQLPQFVEIQKHLMLNNKIKQIIILDSKTSIPSEYNFNSLSENKILLSRGSGTPKKFSDEFIATNRDLAIELLDLLIVSANRYQLSHNNMLPAWDMLFNEQIDLIFNSRIKLL</sequence>
<gene>
    <name evidence="1" type="ORF">FEZ51_04140</name>
</gene>
<protein>
    <submittedName>
        <fullName evidence="1">Uncharacterized protein</fullName>
    </submittedName>
</protein>
<reference evidence="1 2" key="1">
    <citation type="submission" date="2019-05" db="EMBL/GenBank/DDBJ databases">
        <title>The metagenome of a microbial culture collection derived from dairy environment covers the genomic content of the human microbiome.</title>
        <authorList>
            <person name="Roder T."/>
            <person name="Wuthrich D."/>
            <person name="Sattari Z."/>
            <person name="Von Ah U."/>
            <person name="Bar C."/>
            <person name="Ronchi F."/>
            <person name="Macpherson A.J."/>
            <person name="Ganal-Vonarburg S.C."/>
            <person name="Bruggmann R."/>
            <person name="Vergeres G."/>
        </authorList>
    </citation>
    <scope>NUCLEOTIDE SEQUENCE [LARGE SCALE GENOMIC DNA]</scope>
    <source>
        <strain evidence="1 2">FAM 18815</strain>
    </source>
</reference>
<evidence type="ECO:0000313" key="1">
    <source>
        <dbReference type="EMBL" id="TLQ04835.1"/>
    </source>
</evidence>
<dbReference type="Proteomes" id="UP000305541">
    <property type="component" value="Unassembled WGS sequence"/>
</dbReference>
<comment type="caution">
    <text evidence="1">The sequence shown here is derived from an EMBL/GenBank/DDBJ whole genome shotgun (WGS) entry which is preliminary data.</text>
</comment>
<proteinExistence type="predicted"/>